<dbReference type="PANTHER" id="PTHR12558">
    <property type="entry name" value="CELL DIVISION CYCLE 16,23,27"/>
    <property type="match status" value="1"/>
</dbReference>
<dbReference type="Pfam" id="PF13181">
    <property type="entry name" value="TPR_8"/>
    <property type="match status" value="1"/>
</dbReference>
<evidence type="ECO:0008006" key="4">
    <source>
        <dbReference type="Google" id="ProtNLM"/>
    </source>
</evidence>
<dbReference type="SUPFAM" id="SSF48452">
    <property type="entry name" value="TPR-like"/>
    <property type="match status" value="2"/>
</dbReference>
<evidence type="ECO:0000256" key="1">
    <source>
        <dbReference type="PROSITE-ProRule" id="PRU00339"/>
    </source>
</evidence>
<evidence type="ECO:0000313" key="2">
    <source>
        <dbReference type="EMBL" id="GGC40507.1"/>
    </source>
</evidence>
<dbReference type="Gene3D" id="1.25.40.10">
    <property type="entry name" value="Tetratricopeptide repeat domain"/>
    <property type="match status" value="4"/>
</dbReference>
<keyword evidence="3" id="KW-1185">Reference proteome</keyword>
<proteinExistence type="predicted"/>
<dbReference type="Pfam" id="PF13432">
    <property type="entry name" value="TPR_16"/>
    <property type="match status" value="1"/>
</dbReference>
<dbReference type="PANTHER" id="PTHR12558:SF13">
    <property type="entry name" value="CELL DIVISION CYCLE PROTEIN 27 HOMOLOG"/>
    <property type="match status" value="1"/>
</dbReference>
<dbReference type="InterPro" id="IPR011990">
    <property type="entry name" value="TPR-like_helical_dom_sf"/>
</dbReference>
<gene>
    <name evidence="2" type="ORF">GCM10011386_35700</name>
</gene>
<dbReference type="Pfam" id="PF14559">
    <property type="entry name" value="TPR_19"/>
    <property type="match status" value="2"/>
</dbReference>
<dbReference type="Proteomes" id="UP000597338">
    <property type="component" value="Unassembled WGS sequence"/>
</dbReference>
<organism evidence="2 3">
    <name type="scientific">Parapedobacter defluvii</name>
    <dbReference type="NCBI Taxonomy" id="2045106"/>
    <lineage>
        <taxon>Bacteria</taxon>
        <taxon>Pseudomonadati</taxon>
        <taxon>Bacteroidota</taxon>
        <taxon>Sphingobacteriia</taxon>
        <taxon>Sphingobacteriales</taxon>
        <taxon>Sphingobacteriaceae</taxon>
        <taxon>Parapedobacter</taxon>
    </lineage>
</organism>
<dbReference type="PROSITE" id="PS50005">
    <property type="entry name" value="TPR"/>
    <property type="match status" value="3"/>
</dbReference>
<feature type="repeat" description="TPR" evidence="1">
    <location>
        <begin position="37"/>
        <end position="70"/>
    </location>
</feature>
<feature type="repeat" description="TPR" evidence="1">
    <location>
        <begin position="279"/>
        <end position="312"/>
    </location>
</feature>
<dbReference type="SMART" id="SM00028">
    <property type="entry name" value="TPR"/>
    <property type="match status" value="10"/>
</dbReference>
<dbReference type="Pfam" id="PF13424">
    <property type="entry name" value="TPR_12"/>
    <property type="match status" value="1"/>
</dbReference>
<keyword evidence="1" id="KW-0802">TPR repeat</keyword>
<protein>
    <recommendedName>
        <fullName evidence="4">Tetratricopeptide repeat protein</fullName>
    </recommendedName>
</protein>
<comment type="caution">
    <text evidence="2">The sequence shown here is derived from an EMBL/GenBank/DDBJ whole genome shotgun (WGS) entry which is preliminary data.</text>
</comment>
<evidence type="ECO:0000313" key="3">
    <source>
        <dbReference type="Proteomes" id="UP000597338"/>
    </source>
</evidence>
<dbReference type="EMBL" id="BMIK01000015">
    <property type="protein sequence ID" value="GGC40507.1"/>
    <property type="molecule type" value="Genomic_DNA"/>
</dbReference>
<dbReference type="InterPro" id="IPR019734">
    <property type="entry name" value="TPR_rpt"/>
</dbReference>
<name>A0ABQ1MLB5_9SPHI</name>
<sequence length="541" mass="61296">MLIKELYFKGIQQKSAGQFAAAEKTFDRLVLLQPDNDAAHFELARIYIEKEDYTQAERSAKHAAVINPDNEWYWSTLLDIYKKTGNIKAMPAVFDELIRLHPDRISNYQEKAYVLFLDKQYDASLAAYDTVAQRFGETDEQYLTKSQIYLAQNDTESAIGELETLISKKPKDVKGYILLAELYTKTKEPRKAVALLEDASVLFPNDPLILLGKSDAYLSMNKQKPAYDFLQQAFINTGLDIDAKAGILYTAIANRNRTMAPESLAKLADLLAETYPQEAKAYAVKGDIYMQLQQLEPARQAYLKALDINQYIEGIWQQLIQVELQMAKYDDVELHGKEALKLFPNHPLLLFFTGHGFLGNGKYQEARTYLEGALNAANEEHTPLLTQLYSNLGDIYNALNMHAESDVAYEEAIALDSTNAYALNNYAYYLALRKEKLTLAAEMSQKSNELMPNYPSYQDTYAWVFFQQGKYSDALEWIQKAIKNSKSASDTLLEHYGDILAKLGDINGAIVQWKKARAISGAVGKDIDKLSKKINARQFID</sequence>
<reference evidence="3" key="1">
    <citation type="journal article" date="2019" name="Int. J. Syst. Evol. Microbiol.">
        <title>The Global Catalogue of Microorganisms (GCM) 10K type strain sequencing project: providing services to taxonomists for standard genome sequencing and annotation.</title>
        <authorList>
            <consortium name="The Broad Institute Genomics Platform"/>
            <consortium name="The Broad Institute Genome Sequencing Center for Infectious Disease"/>
            <person name="Wu L."/>
            <person name="Ma J."/>
        </authorList>
    </citation>
    <scope>NUCLEOTIDE SEQUENCE [LARGE SCALE GENOMIC DNA]</scope>
    <source>
        <strain evidence="3">CGMCC 1.15342</strain>
    </source>
</reference>
<accession>A0ABQ1MLB5</accession>
<feature type="repeat" description="TPR" evidence="1">
    <location>
        <begin position="386"/>
        <end position="419"/>
    </location>
</feature>